<reference evidence="2" key="1">
    <citation type="journal article" date="2019" name="Int. J. Syst. Evol. Microbiol.">
        <title>The Global Catalogue of Microorganisms (GCM) 10K type strain sequencing project: providing services to taxonomists for standard genome sequencing and annotation.</title>
        <authorList>
            <consortium name="The Broad Institute Genomics Platform"/>
            <consortium name="The Broad Institute Genome Sequencing Center for Infectious Disease"/>
            <person name="Wu L."/>
            <person name="Ma J."/>
        </authorList>
    </citation>
    <scope>NUCLEOTIDE SEQUENCE [LARGE SCALE GENOMIC DNA]</scope>
    <source>
        <strain evidence="2">CGMCC 1.8957</strain>
    </source>
</reference>
<evidence type="ECO:0000313" key="2">
    <source>
        <dbReference type="Proteomes" id="UP000652430"/>
    </source>
</evidence>
<protein>
    <submittedName>
        <fullName evidence="1">Uncharacterized protein</fullName>
    </submittedName>
</protein>
<comment type="caution">
    <text evidence="1">The sequence shown here is derived from an EMBL/GenBank/DDBJ whole genome shotgun (WGS) entry which is preliminary data.</text>
</comment>
<organism evidence="1 2">
    <name type="scientific">Sphingomonas glacialis</name>
    <dbReference type="NCBI Taxonomy" id="658225"/>
    <lineage>
        <taxon>Bacteria</taxon>
        <taxon>Pseudomonadati</taxon>
        <taxon>Pseudomonadota</taxon>
        <taxon>Alphaproteobacteria</taxon>
        <taxon>Sphingomonadales</taxon>
        <taxon>Sphingomonadaceae</taxon>
        <taxon>Sphingomonas</taxon>
    </lineage>
</organism>
<evidence type="ECO:0000313" key="1">
    <source>
        <dbReference type="EMBL" id="GHH13592.1"/>
    </source>
</evidence>
<dbReference type="EMBL" id="BNAQ01000002">
    <property type="protein sequence ID" value="GHH13592.1"/>
    <property type="molecule type" value="Genomic_DNA"/>
</dbReference>
<dbReference type="RefSeq" id="WP_189675686.1">
    <property type="nucleotide sequence ID" value="NZ_BNAQ01000002.1"/>
</dbReference>
<sequence>MRLADVQQEWSQDGTFADADGTLVRCYDDVAVLEHARSEPDGNGHHCEIAAGSTGTVLFYSTGDQCWLELEYELPGRIFGVVEASKTRLALRNEEKYPR</sequence>
<gene>
    <name evidence="1" type="ORF">GCM10008023_14190</name>
</gene>
<keyword evidence="2" id="KW-1185">Reference proteome</keyword>
<proteinExistence type="predicted"/>
<dbReference type="Proteomes" id="UP000652430">
    <property type="component" value="Unassembled WGS sequence"/>
</dbReference>
<accession>A0ABQ3LE68</accession>
<name>A0ABQ3LE68_9SPHN</name>